<gene>
    <name evidence="2" type="ORF">CHIRRI_LOCUS6320</name>
</gene>
<dbReference type="AlphaFoldDB" id="A0A9P0IUF5"/>
<feature type="signal peptide" evidence="1">
    <location>
        <begin position="1"/>
        <end position="23"/>
    </location>
</feature>
<reference evidence="2" key="1">
    <citation type="submission" date="2022-01" db="EMBL/GenBank/DDBJ databases">
        <authorList>
            <person name="King R."/>
        </authorList>
    </citation>
    <scope>NUCLEOTIDE SEQUENCE</scope>
</reference>
<keyword evidence="1" id="KW-0732">Signal</keyword>
<evidence type="ECO:0000256" key="1">
    <source>
        <dbReference type="SAM" id="SignalP"/>
    </source>
</evidence>
<feature type="chain" id="PRO_5040337908" evidence="1">
    <location>
        <begin position="24"/>
        <end position="156"/>
    </location>
</feature>
<protein>
    <submittedName>
        <fullName evidence="2">Uncharacterized protein</fullName>
    </submittedName>
</protein>
<proteinExistence type="predicted"/>
<dbReference type="EMBL" id="OU895878">
    <property type="protein sequence ID" value="CAH1718970.1"/>
    <property type="molecule type" value="Genomic_DNA"/>
</dbReference>
<dbReference type="OrthoDB" id="10250120at2759"/>
<dbReference type="Proteomes" id="UP001153620">
    <property type="component" value="Chromosome 2"/>
</dbReference>
<evidence type="ECO:0000313" key="2">
    <source>
        <dbReference type="EMBL" id="CAH1718970.1"/>
    </source>
</evidence>
<sequence length="156" mass="18131">MLAVKKIAIIVFVCWLSTFYCDCRPADDKKDTNPIGVKDTEDEFVITKPETVDAKYTDFIDELYKHDNEKKAGKSKRDLSNVSEASIHGEPISFDLAVNEIIRDNEDEKRGRRMLVFRYSYGWMYQSTNILILSFTGRFSCIKRRRLKGDLNKQTT</sequence>
<evidence type="ECO:0000313" key="3">
    <source>
        <dbReference type="Proteomes" id="UP001153620"/>
    </source>
</evidence>
<accession>A0A9P0IUF5</accession>
<keyword evidence="3" id="KW-1185">Reference proteome</keyword>
<name>A0A9P0IUF5_9DIPT</name>
<reference evidence="2" key="2">
    <citation type="submission" date="2022-10" db="EMBL/GenBank/DDBJ databases">
        <authorList>
            <consortium name="ENA_rothamsted_submissions"/>
            <consortium name="culmorum"/>
            <person name="King R."/>
        </authorList>
    </citation>
    <scope>NUCLEOTIDE SEQUENCE</scope>
</reference>
<organism evidence="2 3">
    <name type="scientific">Chironomus riparius</name>
    <dbReference type="NCBI Taxonomy" id="315576"/>
    <lineage>
        <taxon>Eukaryota</taxon>
        <taxon>Metazoa</taxon>
        <taxon>Ecdysozoa</taxon>
        <taxon>Arthropoda</taxon>
        <taxon>Hexapoda</taxon>
        <taxon>Insecta</taxon>
        <taxon>Pterygota</taxon>
        <taxon>Neoptera</taxon>
        <taxon>Endopterygota</taxon>
        <taxon>Diptera</taxon>
        <taxon>Nematocera</taxon>
        <taxon>Chironomoidea</taxon>
        <taxon>Chironomidae</taxon>
        <taxon>Chironominae</taxon>
        <taxon>Chironomus</taxon>
    </lineage>
</organism>